<dbReference type="PANTHER" id="PTHR37291">
    <property type="entry name" value="5-METHYLCYTOSINE-SPECIFIC RESTRICTION ENZYME B"/>
    <property type="match status" value="1"/>
</dbReference>
<dbReference type="Proteomes" id="UP000486602">
    <property type="component" value="Unassembled WGS sequence"/>
</dbReference>
<proteinExistence type="predicted"/>
<protein>
    <submittedName>
        <fullName evidence="2">AAA domain-containing protein</fullName>
    </submittedName>
</protein>
<dbReference type="GO" id="GO:0005524">
    <property type="term" value="F:ATP binding"/>
    <property type="evidence" value="ECO:0007669"/>
    <property type="project" value="InterPro"/>
</dbReference>
<dbReference type="GO" id="GO:0016887">
    <property type="term" value="F:ATP hydrolysis activity"/>
    <property type="evidence" value="ECO:0007669"/>
    <property type="project" value="InterPro"/>
</dbReference>
<dbReference type="EMBL" id="JAAGVY010000050">
    <property type="protein sequence ID" value="NEN25356.1"/>
    <property type="molecule type" value="Genomic_DNA"/>
</dbReference>
<dbReference type="PANTHER" id="PTHR37291:SF1">
    <property type="entry name" value="TYPE IV METHYL-DIRECTED RESTRICTION ENZYME ECOKMCRB SUBUNIT"/>
    <property type="match status" value="1"/>
</dbReference>
<evidence type="ECO:0000313" key="3">
    <source>
        <dbReference type="Proteomes" id="UP000486602"/>
    </source>
</evidence>
<reference evidence="2 3" key="1">
    <citation type="submission" date="2020-02" db="EMBL/GenBank/DDBJ databases">
        <title>Out from the shadows clarifying the taxonomy of the family Cryomorphaceae and related taxa by utilizing the GTDB taxonomic framework.</title>
        <authorList>
            <person name="Bowman J.P."/>
        </authorList>
    </citation>
    <scope>NUCLEOTIDE SEQUENCE [LARGE SCALE GENOMIC DNA]</scope>
    <source>
        <strain evidence="2 3">QSSC 1-22</strain>
    </source>
</reference>
<dbReference type="InterPro" id="IPR011704">
    <property type="entry name" value="ATPase_dyneun-rel_AAA"/>
</dbReference>
<dbReference type="InterPro" id="IPR052934">
    <property type="entry name" value="Methyl-DNA_Rec/Restrict_Enz"/>
</dbReference>
<dbReference type="Gene3D" id="3.40.50.300">
    <property type="entry name" value="P-loop containing nucleotide triphosphate hydrolases"/>
    <property type="match status" value="1"/>
</dbReference>
<evidence type="ECO:0000313" key="2">
    <source>
        <dbReference type="EMBL" id="NEN25356.1"/>
    </source>
</evidence>
<comment type="caution">
    <text evidence="2">The sequence shown here is derived from an EMBL/GenBank/DDBJ whole genome shotgun (WGS) entry which is preliminary data.</text>
</comment>
<feature type="domain" description="ATPase dynein-related AAA" evidence="1">
    <location>
        <begin position="40"/>
        <end position="135"/>
    </location>
</feature>
<organism evidence="2 3">
    <name type="scientific">Cryomorpha ignava</name>
    <dbReference type="NCBI Taxonomy" id="101383"/>
    <lineage>
        <taxon>Bacteria</taxon>
        <taxon>Pseudomonadati</taxon>
        <taxon>Bacteroidota</taxon>
        <taxon>Flavobacteriia</taxon>
        <taxon>Flavobacteriales</taxon>
        <taxon>Cryomorphaceae</taxon>
        <taxon>Cryomorpha</taxon>
    </lineage>
</organism>
<evidence type="ECO:0000259" key="1">
    <source>
        <dbReference type="Pfam" id="PF07728"/>
    </source>
</evidence>
<dbReference type="SUPFAM" id="SSF52540">
    <property type="entry name" value="P-loop containing nucleoside triphosphate hydrolases"/>
    <property type="match status" value="1"/>
</dbReference>
<dbReference type="AlphaFoldDB" id="A0A7K3WV41"/>
<name>A0A7K3WV41_9FLAO</name>
<accession>A0A7K3WV41</accession>
<sequence length="275" mass="31149">MATHQKINNGQSFSYEDFIEGIKPTLNTEAEKADVGYGIENGVFKALCIRAQSDPDNRYAIFIDEINRGNVSAIFGELITLIEPDKRLGEENEIRVRLPYSKTDFGVPRNVDIYGTMNTADRSVEALDTALRRRFSFLEVMPKPSLLEDIEFDGFNLDEVLQTINERIEFLLDRDHTIGHSYFMNLQSGDTEGLKEVFKNKVIPLLQEYFYHDYEKIALILGSSFVTVTTNHEIKFPSFHGIDRPENVTLCKLVEDIGGIEEAVLTLLGGNENLG</sequence>
<dbReference type="RefSeq" id="WP_163286813.1">
    <property type="nucleotide sequence ID" value="NZ_JAAGVY010000050.1"/>
</dbReference>
<keyword evidence="3" id="KW-1185">Reference proteome</keyword>
<dbReference type="Pfam" id="PF07728">
    <property type="entry name" value="AAA_5"/>
    <property type="match status" value="1"/>
</dbReference>
<gene>
    <name evidence="2" type="ORF">G3O08_17815</name>
</gene>
<dbReference type="InterPro" id="IPR027417">
    <property type="entry name" value="P-loop_NTPase"/>
</dbReference>